<keyword evidence="3 10" id="KW-0812">Transmembrane</keyword>
<organism evidence="13 14">
    <name type="scientific">Lomentospora prolificans</name>
    <dbReference type="NCBI Taxonomy" id="41688"/>
    <lineage>
        <taxon>Eukaryota</taxon>
        <taxon>Fungi</taxon>
        <taxon>Dikarya</taxon>
        <taxon>Ascomycota</taxon>
        <taxon>Pezizomycotina</taxon>
        <taxon>Sordariomycetes</taxon>
        <taxon>Hypocreomycetidae</taxon>
        <taxon>Microascales</taxon>
        <taxon>Microascaceae</taxon>
        <taxon>Lomentospora</taxon>
    </lineage>
</organism>
<dbReference type="InterPro" id="IPR027417">
    <property type="entry name" value="P-loop_NTPase"/>
</dbReference>
<evidence type="ECO:0000256" key="2">
    <source>
        <dbReference type="ARBA" id="ARBA00022448"/>
    </source>
</evidence>
<feature type="transmembrane region" description="Helical" evidence="10">
    <location>
        <begin position="479"/>
        <end position="500"/>
    </location>
</feature>
<dbReference type="STRING" id="41688.A0A2N3N930"/>
<dbReference type="InterPro" id="IPR011527">
    <property type="entry name" value="ABC1_TM_dom"/>
</dbReference>
<dbReference type="CDD" id="cd18596">
    <property type="entry name" value="ABC_6TM_VMR1_D1_like"/>
    <property type="match status" value="1"/>
</dbReference>
<dbReference type="VEuPathDB" id="FungiDB:jhhlp_003554"/>
<dbReference type="EMBL" id="NLAX01000010">
    <property type="protein sequence ID" value="PKS08941.1"/>
    <property type="molecule type" value="Genomic_DNA"/>
</dbReference>
<dbReference type="GO" id="GO:0005524">
    <property type="term" value="F:ATP binding"/>
    <property type="evidence" value="ECO:0007669"/>
    <property type="project" value="UniProtKB-KW"/>
</dbReference>
<dbReference type="FunFam" id="1.20.1560.10:FF:000013">
    <property type="entry name" value="ABC transporter C family member 2"/>
    <property type="match status" value="1"/>
</dbReference>
<dbReference type="PROSITE" id="PS50893">
    <property type="entry name" value="ABC_TRANSPORTER_2"/>
    <property type="match status" value="2"/>
</dbReference>
<comment type="caution">
    <text evidence="13">The sequence shown here is derived from an EMBL/GenBank/DDBJ whole genome shotgun (WGS) entry which is preliminary data.</text>
</comment>
<feature type="transmembrane region" description="Helical" evidence="10">
    <location>
        <begin position="551"/>
        <end position="579"/>
    </location>
</feature>
<feature type="domain" description="ABC transporter" evidence="11">
    <location>
        <begin position="1254"/>
        <end position="1516"/>
    </location>
</feature>
<dbReference type="GO" id="GO:0005737">
    <property type="term" value="C:cytoplasm"/>
    <property type="evidence" value="ECO:0007669"/>
    <property type="project" value="UniProtKB-ARBA"/>
</dbReference>
<dbReference type="SUPFAM" id="SSF52540">
    <property type="entry name" value="P-loop containing nucleoside triphosphate hydrolases"/>
    <property type="match status" value="2"/>
</dbReference>
<evidence type="ECO:0008006" key="15">
    <source>
        <dbReference type="Google" id="ProtNLM"/>
    </source>
</evidence>
<feature type="compositionally biased region" description="Acidic residues" evidence="9">
    <location>
        <begin position="1222"/>
        <end position="1235"/>
    </location>
</feature>
<keyword evidence="7 10" id="KW-1133">Transmembrane helix</keyword>
<evidence type="ECO:0000259" key="11">
    <source>
        <dbReference type="PROSITE" id="PS50893"/>
    </source>
</evidence>
<dbReference type="SUPFAM" id="SSF90123">
    <property type="entry name" value="ABC transporter transmembrane region"/>
    <property type="match status" value="2"/>
</dbReference>
<feature type="domain" description="ABC transmembrane type-1" evidence="12">
    <location>
        <begin position="322"/>
        <end position="619"/>
    </location>
</feature>
<feature type="transmembrane region" description="Helical" evidence="10">
    <location>
        <begin position="1036"/>
        <end position="1055"/>
    </location>
</feature>
<dbReference type="GO" id="GO:0016020">
    <property type="term" value="C:membrane"/>
    <property type="evidence" value="ECO:0007669"/>
    <property type="project" value="UniProtKB-SubCell"/>
</dbReference>
<comment type="subcellular location">
    <subcellularLocation>
        <location evidence="1">Membrane</location>
        <topology evidence="1">Multi-pass membrane protein</topology>
    </subcellularLocation>
</comment>
<dbReference type="InterPro" id="IPR050173">
    <property type="entry name" value="ABC_transporter_C-like"/>
</dbReference>
<feature type="transmembrane region" description="Helical" evidence="10">
    <location>
        <begin position="321"/>
        <end position="340"/>
    </location>
</feature>
<evidence type="ECO:0000256" key="5">
    <source>
        <dbReference type="ARBA" id="ARBA00022741"/>
    </source>
</evidence>
<dbReference type="PROSITE" id="PS50929">
    <property type="entry name" value="ABC_TM1F"/>
    <property type="match status" value="2"/>
</dbReference>
<feature type="transmembrane region" description="Helical" evidence="10">
    <location>
        <begin position="915"/>
        <end position="941"/>
    </location>
</feature>
<dbReference type="CDD" id="cd03244">
    <property type="entry name" value="ABCC_MRP_domain2"/>
    <property type="match status" value="1"/>
</dbReference>
<dbReference type="InterPro" id="IPR003593">
    <property type="entry name" value="AAA+_ATPase"/>
</dbReference>
<evidence type="ECO:0000256" key="7">
    <source>
        <dbReference type="ARBA" id="ARBA00022989"/>
    </source>
</evidence>
<reference evidence="13 14" key="1">
    <citation type="journal article" date="2017" name="G3 (Bethesda)">
        <title>First Draft Genome Sequence of the Pathogenic Fungus Lomentospora prolificans (Formerly Scedosporium prolificans).</title>
        <authorList>
            <person name="Luo R."/>
            <person name="Zimin A."/>
            <person name="Workman R."/>
            <person name="Fan Y."/>
            <person name="Pertea G."/>
            <person name="Grossman N."/>
            <person name="Wear M.P."/>
            <person name="Jia B."/>
            <person name="Miller H."/>
            <person name="Casadevall A."/>
            <person name="Timp W."/>
            <person name="Zhang S.X."/>
            <person name="Salzberg S.L."/>
        </authorList>
    </citation>
    <scope>NUCLEOTIDE SEQUENCE [LARGE SCALE GENOMIC DNA]</scope>
    <source>
        <strain evidence="13 14">JHH-5317</strain>
    </source>
</reference>
<dbReference type="GO" id="GO:0140359">
    <property type="term" value="F:ABC-type transporter activity"/>
    <property type="evidence" value="ECO:0007669"/>
    <property type="project" value="InterPro"/>
</dbReference>
<protein>
    <recommendedName>
        <fullName evidence="15">ABC transporter domain-containing protein</fullName>
    </recommendedName>
</protein>
<proteinExistence type="predicted"/>
<dbReference type="Pfam" id="PF00005">
    <property type="entry name" value="ABC_tran"/>
    <property type="match status" value="2"/>
</dbReference>
<accession>A0A2N3N930</accession>
<sequence length="1535" mass="170043">MNRTSAPWSLGRQHVLSPALFQQSLQIHESIGYLFPENLPRPAISYYGTDLKVPISSSTLPWIHRLGHLAELGHIQVALILFSLLSVFRALSSVQSRGDNALHQSNCYSSWRVKNPIAYELISVATQALTAGFLIVSVLRDTTHWSNAAVSIYTLFFSLVRVVSRSHWRFIGLHQANFVSFSLLILLVCAHWLPCIQISTVCHTRTSLGAGSLALVVSLALAFATPREWPSPFVRRDGLGESLLEMPPSPEETCSWLSYYCSYEWFTPTIWRGSRSKLQKEKLPSLPWYDHPALLLDHVRRARVWGKNTLWTTLKLAQSELALMTFWISSAFVLEVVPPFALYMLLDYIDNPQAAVYHPWVWLAIIFLGPTARSVTFQQYIFTSTRIIVRIKSAFTQELYHRLLESLELEENPNGGANPSKKGNEKQIGTATGRIANMISSDIDAIFKARDVILVCFATPLNVTASIVGLYRIVGWPSLVAALILVTSIFFSIYTARAMARAQFKIRDAQDSRISLISEYLSLIKAIKYFSWERFATAKIQASREFEQRYIWRHVVLNTLINVINSAFPYAALLSILFLRVIVQKKPLPSSVAFTTVALVKNVRSRLNMAAFMSRNITAAIVAFKRLDSYYDRCQPLQQYPSGPLCIQGGSFSPSGTASFKLQDINIEFVENGLNVVTGQSGCGKTTLLLSLLGETIKGSGLVTRPRDVGYAPQTAWLLNDTIKKNIILEEAFEAARYRKIIECCCLEPDFDQLLAGDQTLAGENGTTLSGGQRARVGLARALYSKASVLLLDDIFSALDAKTAAKIWELSFCSDLLKGRTVVLVTQVPWIAAQSDLEIMLENGQIKSTEKHLGVVRKPVSVEIALATDAGLNAPDDSNMGGNMISPAAGKDRSVDLVNAEMQARGAARMVYGKYIAYWGHPAFVAACVVMIVIGAATVPLGNLWLAIWTEAYDKERIIDIAYYLGVYAAIIMGEVVLTNVPLIMSKYGGWVAARTIHGRLVQSVMNVSLTWYTDIPIGRVVNRFSRDIAALDNNLSYLANMVLWLVVTLIYRLASISSVLPVFIIPSAITCFIGLIVGEMYTRTGVVLRRLDSSTQSPVFSQFADTLTGLAVIRAREGMPAKFGRILIERLLLWSTAAESLYNANRWVGVRIDLVTSLVSLGAGIIALTKSDTTTSGLIGFSLLNATGLSTTILLLVRSMNDLEVELQSFDRLQEYLEVESEDASDDPLPEEGSSESNVGPTIPRNWPSKGEIEFRDVAIRYDLDGPDILSNINLKLRSGERVAVIGRTGSGKSTLVLSLLRFTHIVSGTILYDGLDITKVPRRRLREALTIIPQEPVLFSGTVGSNLDPTGSVPEAVLQKVIQSTKSIASFQYRRSPQDDSEGQNSDSRQNCFSEPSEGLKLSSPVSAKGENFSHGQRQVLSLCRALVRKSKLMLLDEATANMDHETDRAIQEVLSREVEEGDQDRSLVTIAHRLTTILNYDRVVVMGDGKILETGNPRDLYKAQGHFYNMVQHGGDGDAFKLLGEKWRPERE</sequence>
<evidence type="ECO:0000256" key="1">
    <source>
        <dbReference type="ARBA" id="ARBA00004141"/>
    </source>
</evidence>
<evidence type="ECO:0000256" key="9">
    <source>
        <dbReference type="SAM" id="MobiDB-lite"/>
    </source>
</evidence>
<feature type="transmembrane region" description="Helical" evidence="10">
    <location>
        <begin position="206"/>
        <end position="226"/>
    </location>
</feature>
<keyword evidence="8 10" id="KW-0472">Membrane</keyword>
<dbReference type="InterPro" id="IPR003439">
    <property type="entry name" value="ABC_transporter-like_ATP-bd"/>
</dbReference>
<evidence type="ECO:0000259" key="12">
    <source>
        <dbReference type="PROSITE" id="PS50929"/>
    </source>
</evidence>
<keyword evidence="4" id="KW-0677">Repeat</keyword>
<gene>
    <name evidence="13" type="ORF">jhhlp_003554</name>
</gene>
<evidence type="ECO:0000313" key="14">
    <source>
        <dbReference type="Proteomes" id="UP000233524"/>
    </source>
</evidence>
<dbReference type="InterPro" id="IPR036640">
    <property type="entry name" value="ABC1_TM_sf"/>
</dbReference>
<dbReference type="SMART" id="SM00382">
    <property type="entry name" value="AAA"/>
    <property type="match status" value="2"/>
</dbReference>
<keyword evidence="14" id="KW-1185">Reference proteome</keyword>
<keyword evidence="2" id="KW-0813">Transport</keyword>
<dbReference type="OrthoDB" id="6500128at2759"/>
<dbReference type="InParanoid" id="A0A2N3N930"/>
<dbReference type="CDD" id="cd03250">
    <property type="entry name" value="ABCC_MRP_domain1"/>
    <property type="match status" value="1"/>
</dbReference>
<evidence type="ECO:0000256" key="6">
    <source>
        <dbReference type="ARBA" id="ARBA00022840"/>
    </source>
</evidence>
<feature type="transmembrane region" description="Helical" evidence="10">
    <location>
        <begin position="117"/>
        <end position="139"/>
    </location>
</feature>
<dbReference type="Gene3D" id="1.20.1560.10">
    <property type="entry name" value="ABC transporter type 1, transmembrane domain"/>
    <property type="match status" value="2"/>
</dbReference>
<dbReference type="Proteomes" id="UP000233524">
    <property type="component" value="Unassembled WGS sequence"/>
</dbReference>
<feature type="domain" description="ABC transporter" evidence="11">
    <location>
        <begin position="647"/>
        <end position="868"/>
    </location>
</feature>
<dbReference type="PANTHER" id="PTHR24223">
    <property type="entry name" value="ATP-BINDING CASSETTE SUB-FAMILY C"/>
    <property type="match status" value="1"/>
</dbReference>
<feature type="transmembrane region" description="Helical" evidence="10">
    <location>
        <begin position="961"/>
        <end position="985"/>
    </location>
</feature>
<keyword evidence="5" id="KW-0547">Nucleotide-binding</keyword>
<feature type="transmembrane region" description="Helical" evidence="10">
    <location>
        <begin position="452"/>
        <end position="473"/>
    </location>
</feature>
<dbReference type="PROSITE" id="PS00211">
    <property type="entry name" value="ABC_TRANSPORTER_1"/>
    <property type="match status" value="2"/>
</dbReference>
<feature type="transmembrane region" description="Helical" evidence="10">
    <location>
        <begin position="1061"/>
        <end position="1082"/>
    </location>
</feature>
<dbReference type="GO" id="GO:0016887">
    <property type="term" value="F:ATP hydrolysis activity"/>
    <property type="evidence" value="ECO:0007669"/>
    <property type="project" value="InterPro"/>
</dbReference>
<evidence type="ECO:0000256" key="3">
    <source>
        <dbReference type="ARBA" id="ARBA00022692"/>
    </source>
</evidence>
<dbReference type="CDD" id="cd18604">
    <property type="entry name" value="ABC_6TM_VMR1_D2_like"/>
    <property type="match status" value="1"/>
</dbReference>
<feature type="compositionally biased region" description="Polar residues" evidence="9">
    <location>
        <begin position="1385"/>
        <end position="1396"/>
    </location>
</feature>
<feature type="region of interest" description="Disordered" evidence="9">
    <location>
        <begin position="1222"/>
        <end position="1247"/>
    </location>
</feature>
<keyword evidence="6" id="KW-0067">ATP-binding</keyword>
<feature type="transmembrane region" description="Helical" evidence="10">
    <location>
        <begin position="360"/>
        <end position="382"/>
    </location>
</feature>
<dbReference type="Pfam" id="PF00664">
    <property type="entry name" value="ABC_membrane"/>
    <property type="match status" value="2"/>
</dbReference>
<evidence type="ECO:0000313" key="13">
    <source>
        <dbReference type="EMBL" id="PKS08941.1"/>
    </source>
</evidence>
<name>A0A2N3N930_9PEZI</name>
<evidence type="ECO:0000256" key="8">
    <source>
        <dbReference type="ARBA" id="ARBA00023136"/>
    </source>
</evidence>
<evidence type="ECO:0000256" key="10">
    <source>
        <dbReference type="SAM" id="Phobius"/>
    </source>
</evidence>
<feature type="transmembrane region" description="Helical" evidence="10">
    <location>
        <begin position="176"/>
        <end position="194"/>
    </location>
</feature>
<evidence type="ECO:0000256" key="4">
    <source>
        <dbReference type="ARBA" id="ARBA00022737"/>
    </source>
</evidence>
<feature type="transmembrane region" description="Helical" evidence="10">
    <location>
        <begin position="145"/>
        <end position="164"/>
    </location>
</feature>
<dbReference type="FunFam" id="3.40.50.300:FF:000838">
    <property type="entry name" value="ABC multidrug transporter (Eurofung)"/>
    <property type="match status" value="1"/>
</dbReference>
<feature type="domain" description="ABC transmembrane type-1" evidence="12">
    <location>
        <begin position="926"/>
        <end position="1205"/>
    </location>
</feature>
<dbReference type="Gene3D" id="3.40.50.300">
    <property type="entry name" value="P-loop containing nucleotide triphosphate hydrolases"/>
    <property type="match status" value="2"/>
</dbReference>
<dbReference type="InterPro" id="IPR017871">
    <property type="entry name" value="ABC_transporter-like_CS"/>
</dbReference>
<feature type="region of interest" description="Disordered" evidence="9">
    <location>
        <begin position="1374"/>
        <end position="1413"/>
    </location>
</feature>
<dbReference type="PANTHER" id="PTHR24223:SF356">
    <property type="entry name" value="ATP-BINDING CASSETTE TRANSPORTER ABC4"/>
    <property type="match status" value="1"/>
</dbReference>